<dbReference type="CDD" id="cd06307">
    <property type="entry name" value="PBP1_sugar_binding"/>
    <property type="match status" value="1"/>
</dbReference>
<dbReference type="Gene3D" id="3.40.50.2300">
    <property type="match status" value="2"/>
</dbReference>
<accession>A0AAN4R1D9</accession>
<evidence type="ECO:0000313" key="6">
    <source>
        <dbReference type="Proteomes" id="UP000321287"/>
    </source>
</evidence>
<keyword evidence="2" id="KW-0238">DNA-binding</keyword>
<dbReference type="GO" id="GO:0003700">
    <property type="term" value="F:DNA-binding transcription factor activity"/>
    <property type="evidence" value="ECO:0007669"/>
    <property type="project" value="TreeGrafter"/>
</dbReference>
<comment type="caution">
    <text evidence="5">The sequence shown here is derived from an EMBL/GenBank/DDBJ whole genome shotgun (WGS) entry which is preliminary data.</text>
</comment>
<dbReference type="CDD" id="cd01392">
    <property type="entry name" value="HTH_LacI"/>
    <property type="match status" value="1"/>
</dbReference>
<evidence type="ECO:0000256" key="2">
    <source>
        <dbReference type="ARBA" id="ARBA00023125"/>
    </source>
</evidence>
<feature type="domain" description="HTH lacI-type" evidence="4">
    <location>
        <begin position="10"/>
        <end position="52"/>
    </location>
</feature>
<evidence type="ECO:0000256" key="1">
    <source>
        <dbReference type="ARBA" id="ARBA00023015"/>
    </source>
</evidence>
<dbReference type="AlphaFoldDB" id="A0AAN4R1D9"/>
<dbReference type="PROSITE" id="PS00356">
    <property type="entry name" value="HTH_LACI_1"/>
    <property type="match status" value="1"/>
</dbReference>
<dbReference type="InterPro" id="IPR025997">
    <property type="entry name" value="SBP_2_dom"/>
</dbReference>
<dbReference type="Gene3D" id="1.10.260.40">
    <property type="entry name" value="lambda repressor-like DNA-binding domains"/>
    <property type="match status" value="1"/>
</dbReference>
<name>A0AAN4R1D9_9PROT</name>
<dbReference type="InterPro" id="IPR000843">
    <property type="entry name" value="HTH_LacI"/>
</dbReference>
<dbReference type="SUPFAM" id="SSF53822">
    <property type="entry name" value="Periplasmic binding protein-like I"/>
    <property type="match status" value="1"/>
</dbReference>
<reference evidence="5 6" key="1">
    <citation type="submission" date="2019-07" db="EMBL/GenBank/DDBJ databases">
        <title>Whole genome shotgun sequence of Asaia bogorensis NBRC 16594.</title>
        <authorList>
            <person name="Hosoyama A."/>
            <person name="Uohara A."/>
            <person name="Ohji S."/>
            <person name="Ichikawa N."/>
        </authorList>
    </citation>
    <scope>NUCLEOTIDE SEQUENCE [LARGE SCALE GENOMIC DNA]</scope>
    <source>
        <strain evidence="5 6">NBRC 16594</strain>
    </source>
</reference>
<dbReference type="SUPFAM" id="SSF47413">
    <property type="entry name" value="lambda repressor-like DNA-binding domains"/>
    <property type="match status" value="1"/>
</dbReference>
<dbReference type="GO" id="GO:0000976">
    <property type="term" value="F:transcription cis-regulatory region binding"/>
    <property type="evidence" value="ECO:0007669"/>
    <property type="project" value="TreeGrafter"/>
</dbReference>
<dbReference type="Pfam" id="PF00356">
    <property type="entry name" value="LacI"/>
    <property type="match status" value="1"/>
</dbReference>
<evidence type="ECO:0000256" key="3">
    <source>
        <dbReference type="ARBA" id="ARBA00023163"/>
    </source>
</evidence>
<keyword evidence="3" id="KW-0804">Transcription</keyword>
<dbReference type="EMBL" id="BJVS01000002">
    <property type="protein sequence ID" value="GEL53019.1"/>
    <property type="molecule type" value="Genomic_DNA"/>
</dbReference>
<protein>
    <submittedName>
        <fullName evidence="5">LacI family transcriptional regulator</fullName>
    </submittedName>
</protein>
<dbReference type="PANTHER" id="PTHR30146:SF152">
    <property type="entry name" value="TRANSCRIPTIONAL REGULATORY PROTEIN"/>
    <property type="match status" value="1"/>
</dbReference>
<sequence length="342" mass="37460">MVGYAMSQRATIHDIARYSGVSTATVDRVINGRGGVRPDKERVVLEAARELGDGRRLIALHARLARIAVVTQPPVNPFHAALQDAFRVIMPAYREQNIACFEHHASIEHPDRAASLIRTLAREYDGLILCLPDHPGIRQAVSDACARLPVVTIASDITAPERLAYIGSDNYRAGRIAADMMGRLLGPREGRVALIAGTMHYIGHQQRYAGFMAALDERYAALSATPALECLENDDRAADAVHALLQEHRDIVGIYHFSTGADAIARLLEKQGMADRLVFITHELTPHRATLLRSGTIDIVLDQNPMLEARTALSTLSHYLGRCTAPLDGPIIPLSVHTRETV</sequence>
<proteinExistence type="predicted"/>
<keyword evidence="6" id="KW-1185">Reference proteome</keyword>
<keyword evidence="1" id="KW-0805">Transcription regulation</keyword>
<dbReference type="PRINTS" id="PR00036">
    <property type="entry name" value="HTHLACI"/>
</dbReference>
<evidence type="ECO:0000259" key="4">
    <source>
        <dbReference type="PROSITE" id="PS50932"/>
    </source>
</evidence>
<dbReference type="Pfam" id="PF13407">
    <property type="entry name" value="Peripla_BP_4"/>
    <property type="match status" value="1"/>
</dbReference>
<dbReference type="InterPro" id="IPR028082">
    <property type="entry name" value="Peripla_BP_I"/>
</dbReference>
<dbReference type="SMART" id="SM00354">
    <property type="entry name" value="HTH_LACI"/>
    <property type="match status" value="1"/>
</dbReference>
<dbReference type="PANTHER" id="PTHR30146">
    <property type="entry name" value="LACI-RELATED TRANSCRIPTIONAL REPRESSOR"/>
    <property type="match status" value="1"/>
</dbReference>
<gene>
    <name evidence="5" type="ORF">ABO01nite_10260</name>
</gene>
<organism evidence="5 6">
    <name type="scientific">Asaia bogorensis NBRC 16594</name>
    <dbReference type="NCBI Taxonomy" id="1231624"/>
    <lineage>
        <taxon>Bacteria</taxon>
        <taxon>Pseudomonadati</taxon>
        <taxon>Pseudomonadota</taxon>
        <taxon>Alphaproteobacteria</taxon>
        <taxon>Acetobacterales</taxon>
        <taxon>Acetobacteraceae</taxon>
        <taxon>Asaia</taxon>
    </lineage>
</organism>
<dbReference type="PROSITE" id="PS50932">
    <property type="entry name" value="HTH_LACI_2"/>
    <property type="match status" value="1"/>
</dbReference>
<evidence type="ECO:0000313" key="5">
    <source>
        <dbReference type="EMBL" id="GEL53019.1"/>
    </source>
</evidence>
<dbReference type="Proteomes" id="UP000321287">
    <property type="component" value="Unassembled WGS sequence"/>
</dbReference>
<dbReference type="InterPro" id="IPR010982">
    <property type="entry name" value="Lambda_DNA-bd_dom_sf"/>
</dbReference>